<proteinExistence type="predicted"/>
<name>A0A2P2M715_RHIMU</name>
<reference evidence="1" key="1">
    <citation type="submission" date="2018-02" db="EMBL/GenBank/DDBJ databases">
        <title>Rhizophora mucronata_Transcriptome.</title>
        <authorList>
            <person name="Meera S.P."/>
            <person name="Sreeshan A."/>
            <person name="Augustine A."/>
        </authorList>
    </citation>
    <scope>NUCLEOTIDE SEQUENCE</scope>
    <source>
        <tissue evidence="1">Leaf</tissue>
    </source>
</reference>
<accession>A0A2P2M715</accession>
<sequence>METKITSQPKKKRENKSKSAILITLEIKRRKKMKRVTRFSELEGIGGFIEEIGGVFVFGTEKSPSVQLLLCFLLEFLCSC</sequence>
<organism evidence="1">
    <name type="scientific">Rhizophora mucronata</name>
    <name type="common">Asiatic mangrove</name>
    <dbReference type="NCBI Taxonomy" id="61149"/>
    <lineage>
        <taxon>Eukaryota</taxon>
        <taxon>Viridiplantae</taxon>
        <taxon>Streptophyta</taxon>
        <taxon>Embryophyta</taxon>
        <taxon>Tracheophyta</taxon>
        <taxon>Spermatophyta</taxon>
        <taxon>Magnoliopsida</taxon>
        <taxon>eudicotyledons</taxon>
        <taxon>Gunneridae</taxon>
        <taxon>Pentapetalae</taxon>
        <taxon>rosids</taxon>
        <taxon>fabids</taxon>
        <taxon>Malpighiales</taxon>
        <taxon>Rhizophoraceae</taxon>
        <taxon>Rhizophora</taxon>
    </lineage>
</organism>
<protein>
    <submittedName>
        <fullName evidence="1">Alpha-soluble nsf attachment protein</fullName>
    </submittedName>
</protein>
<dbReference type="EMBL" id="GGEC01045502">
    <property type="protein sequence ID" value="MBX25986.1"/>
    <property type="molecule type" value="Transcribed_RNA"/>
</dbReference>
<dbReference type="AlphaFoldDB" id="A0A2P2M715"/>
<evidence type="ECO:0000313" key="1">
    <source>
        <dbReference type="EMBL" id="MBX25986.1"/>
    </source>
</evidence>